<evidence type="ECO:0000259" key="7">
    <source>
        <dbReference type="PROSITE" id="PS51462"/>
    </source>
</evidence>
<keyword evidence="6" id="KW-0464">Manganese</keyword>
<dbReference type="CDD" id="cd03426">
    <property type="entry name" value="NUDIX_CoAse_Nudt7"/>
    <property type="match status" value="1"/>
</dbReference>
<name>A0A344LCD8_9PSEU</name>
<evidence type="ECO:0000313" key="9">
    <source>
        <dbReference type="Proteomes" id="UP000250434"/>
    </source>
</evidence>
<dbReference type="KEGG" id="aab:A4R43_27150"/>
<reference evidence="8 9" key="1">
    <citation type="submission" date="2016-04" db="EMBL/GenBank/DDBJ databases">
        <title>Complete genome sequence and analysis of deep-sea sediment isolate, Amycolatopsis sp. WP1.</title>
        <authorList>
            <person name="Wang H."/>
            <person name="Chen S."/>
            <person name="Wu Q."/>
        </authorList>
    </citation>
    <scope>NUCLEOTIDE SEQUENCE [LARGE SCALE GENOMIC DNA]</scope>
    <source>
        <strain evidence="8 9">WP1</strain>
    </source>
</reference>
<dbReference type="PANTHER" id="PTHR12992:SF11">
    <property type="entry name" value="MITOCHONDRIAL COENZYME A DIPHOSPHATASE NUDT8"/>
    <property type="match status" value="1"/>
</dbReference>
<evidence type="ECO:0000256" key="2">
    <source>
        <dbReference type="ARBA" id="ARBA00001946"/>
    </source>
</evidence>
<evidence type="ECO:0000256" key="5">
    <source>
        <dbReference type="ARBA" id="ARBA00022842"/>
    </source>
</evidence>
<keyword evidence="3" id="KW-0479">Metal-binding</keyword>
<dbReference type="Pfam" id="PF00293">
    <property type="entry name" value="NUDIX"/>
    <property type="match status" value="1"/>
</dbReference>
<dbReference type="RefSeq" id="WP_113694949.1">
    <property type="nucleotide sequence ID" value="NZ_CP015163.1"/>
</dbReference>
<organism evidence="8 9">
    <name type="scientific">Amycolatopsis albispora</name>
    <dbReference type="NCBI Taxonomy" id="1804986"/>
    <lineage>
        <taxon>Bacteria</taxon>
        <taxon>Bacillati</taxon>
        <taxon>Actinomycetota</taxon>
        <taxon>Actinomycetes</taxon>
        <taxon>Pseudonocardiales</taxon>
        <taxon>Pseudonocardiaceae</taxon>
        <taxon>Amycolatopsis</taxon>
    </lineage>
</organism>
<evidence type="ECO:0000256" key="4">
    <source>
        <dbReference type="ARBA" id="ARBA00022801"/>
    </source>
</evidence>
<evidence type="ECO:0000256" key="6">
    <source>
        <dbReference type="ARBA" id="ARBA00023211"/>
    </source>
</evidence>
<dbReference type="AlphaFoldDB" id="A0A344LCD8"/>
<evidence type="ECO:0000256" key="1">
    <source>
        <dbReference type="ARBA" id="ARBA00001936"/>
    </source>
</evidence>
<dbReference type="GO" id="GO:0046872">
    <property type="term" value="F:metal ion binding"/>
    <property type="evidence" value="ECO:0007669"/>
    <property type="project" value="UniProtKB-KW"/>
</dbReference>
<keyword evidence="5" id="KW-0460">Magnesium</keyword>
<dbReference type="EMBL" id="CP015163">
    <property type="protein sequence ID" value="AXB45712.1"/>
    <property type="molecule type" value="Genomic_DNA"/>
</dbReference>
<comment type="cofactor">
    <cofactor evidence="1">
        <name>Mn(2+)</name>
        <dbReference type="ChEBI" id="CHEBI:29035"/>
    </cofactor>
</comment>
<dbReference type="Gene3D" id="3.90.79.10">
    <property type="entry name" value="Nucleoside Triphosphate Pyrophosphohydrolase"/>
    <property type="match status" value="1"/>
</dbReference>
<keyword evidence="4" id="KW-0378">Hydrolase</keyword>
<sequence length="242" mass="25590">MSEHGPLVDAGSVPEWLGPLVTASGEVDASAFTRFRPPRGTKTRPAAVLVLFGEGPRGPDVLLLRRADTLGSHAGQVAFPGGGADAGDGGPVGTALREAEEETGVLPSGVRPVAVLPDLWVPVSGFSVTPVLAHWVNPSPVHAVDPGETAAVARVAVEDLLDPANRFQVRRKGYDWVGPVFEVDGLFVWGFTAGLLSTILRLGGWHREWDESDVRDLDEALAAHAARARAVYNGGSREREQS</sequence>
<proteinExistence type="predicted"/>
<dbReference type="GO" id="GO:0010945">
    <property type="term" value="F:coenzyme A diphosphatase activity"/>
    <property type="evidence" value="ECO:0007669"/>
    <property type="project" value="InterPro"/>
</dbReference>
<evidence type="ECO:0000313" key="8">
    <source>
        <dbReference type="EMBL" id="AXB45712.1"/>
    </source>
</evidence>
<keyword evidence="9" id="KW-1185">Reference proteome</keyword>
<accession>A0A344LCD8</accession>
<dbReference type="SUPFAM" id="SSF55811">
    <property type="entry name" value="Nudix"/>
    <property type="match status" value="1"/>
</dbReference>
<dbReference type="InterPro" id="IPR045121">
    <property type="entry name" value="CoAse"/>
</dbReference>
<dbReference type="PROSITE" id="PS51462">
    <property type="entry name" value="NUDIX"/>
    <property type="match status" value="1"/>
</dbReference>
<gene>
    <name evidence="8" type="ORF">A4R43_27150</name>
</gene>
<dbReference type="InterPro" id="IPR015797">
    <property type="entry name" value="NUDIX_hydrolase-like_dom_sf"/>
</dbReference>
<dbReference type="Proteomes" id="UP000250434">
    <property type="component" value="Chromosome"/>
</dbReference>
<dbReference type="PANTHER" id="PTHR12992">
    <property type="entry name" value="NUDIX HYDROLASE"/>
    <property type="match status" value="1"/>
</dbReference>
<feature type="domain" description="Nudix hydrolase" evidence="7">
    <location>
        <begin position="42"/>
        <end position="183"/>
    </location>
</feature>
<dbReference type="OrthoDB" id="9802805at2"/>
<protein>
    <submittedName>
        <fullName evidence="8">Coenzyme A pyrophosphatase</fullName>
    </submittedName>
</protein>
<evidence type="ECO:0000256" key="3">
    <source>
        <dbReference type="ARBA" id="ARBA00022723"/>
    </source>
</evidence>
<comment type="cofactor">
    <cofactor evidence="2">
        <name>Mg(2+)</name>
        <dbReference type="ChEBI" id="CHEBI:18420"/>
    </cofactor>
</comment>
<dbReference type="InterPro" id="IPR000086">
    <property type="entry name" value="NUDIX_hydrolase_dom"/>
</dbReference>